<gene>
    <name evidence="1" type="ORF">OVN18_12380</name>
</gene>
<dbReference type="PANTHER" id="PTHR28255">
    <property type="match status" value="1"/>
</dbReference>
<dbReference type="AlphaFoldDB" id="A0A9E8MLR0"/>
<dbReference type="InterPro" id="IPR005624">
    <property type="entry name" value="PduO/GlcC-like"/>
</dbReference>
<keyword evidence="2" id="KW-1185">Reference proteome</keyword>
<dbReference type="SUPFAM" id="SSF143744">
    <property type="entry name" value="GlcG-like"/>
    <property type="match status" value="1"/>
</dbReference>
<name>A0A9E8MLR0_9MICO</name>
<accession>A0A9E8MLR0</accession>
<dbReference type="PANTHER" id="PTHR28255:SF1">
    <property type="entry name" value="UPF0303 PROTEIN YBR137W"/>
    <property type="match status" value="1"/>
</dbReference>
<dbReference type="KEGG" id="mdb:OVN18_12380"/>
<organism evidence="1 2">
    <name type="scientific">Microcella daejeonensis</name>
    <dbReference type="NCBI Taxonomy" id="2994971"/>
    <lineage>
        <taxon>Bacteria</taxon>
        <taxon>Bacillati</taxon>
        <taxon>Actinomycetota</taxon>
        <taxon>Actinomycetes</taxon>
        <taxon>Micrococcales</taxon>
        <taxon>Microbacteriaceae</taxon>
        <taxon>Microcella</taxon>
    </lineage>
</organism>
<evidence type="ECO:0000313" key="1">
    <source>
        <dbReference type="EMBL" id="WAB81317.1"/>
    </source>
</evidence>
<dbReference type="EMBL" id="CP113089">
    <property type="protein sequence ID" value="WAB81317.1"/>
    <property type="molecule type" value="Genomic_DNA"/>
</dbReference>
<dbReference type="Gene3D" id="3.30.450.150">
    <property type="entry name" value="Haem-degrading domain"/>
    <property type="match status" value="1"/>
</dbReference>
<evidence type="ECO:0000313" key="2">
    <source>
        <dbReference type="Proteomes" id="UP001164706"/>
    </source>
</evidence>
<reference evidence="1" key="1">
    <citation type="submission" date="2022-11" db="EMBL/GenBank/DDBJ databases">
        <title>Description of Microcella daejonensis nov. sp, isolated from riverside soil.</title>
        <authorList>
            <person name="Molina K.M."/>
            <person name="Kim S.B."/>
        </authorList>
    </citation>
    <scope>NUCLEOTIDE SEQUENCE</scope>
    <source>
        <strain evidence="1">MMS21-STM12</strain>
    </source>
</reference>
<dbReference type="InterPro" id="IPR038084">
    <property type="entry name" value="PduO/GlcC-like_sf"/>
</dbReference>
<dbReference type="InterPro" id="IPR010371">
    <property type="entry name" value="YBR137W-like"/>
</dbReference>
<protein>
    <submittedName>
        <fullName evidence="1">Heme-binding protein</fullName>
    </submittedName>
</protein>
<sequence>MTVAMDARAELLALLEQVHADEQESTLPTFAHADAVDLGTRALALALERGLAVAIRVMRGDQLAFHAATAGTSADNDAWIERKIRLVRRLEISSLQARVRHELDGDDLGWLDPVQYALAGGCIPLRMAGGALVGTLTVSGLPDVDDHALAMEAVRAHLAG</sequence>
<proteinExistence type="predicted"/>
<dbReference type="RefSeq" id="WP_267781066.1">
    <property type="nucleotide sequence ID" value="NZ_CP113089.1"/>
</dbReference>
<dbReference type="Proteomes" id="UP001164706">
    <property type="component" value="Chromosome"/>
</dbReference>
<dbReference type="Pfam" id="PF03928">
    <property type="entry name" value="HbpS-like"/>
    <property type="match status" value="1"/>
</dbReference>